<evidence type="ECO:0000313" key="6">
    <source>
        <dbReference type="Proteomes" id="UP001152592"/>
    </source>
</evidence>
<dbReference type="Gene3D" id="3.30.60.10">
    <property type="entry name" value="Endochitinase-like"/>
    <property type="match status" value="1"/>
</dbReference>
<keyword evidence="1" id="KW-0147">Chitin-binding</keyword>
<dbReference type="Pfam" id="PF01476">
    <property type="entry name" value="LysM"/>
    <property type="match status" value="1"/>
</dbReference>
<dbReference type="PROSITE" id="PS51782">
    <property type="entry name" value="LYSM"/>
    <property type="match status" value="2"/>
</dbReference>
<dbReference type="Proteomes" id="UP001152592">
    <property type="component" value="Unassembled WGS sequence"/>
</dbReference>
<dbReference type="Pfam" id="PF25139">
    <property type="entry name" value="LysM14_C"/>
    <property type="match status" value="1"/>
</dbReference>
<dbReference type="SUPFAM" id="SSF57016">
    <property type="entry name" value="Plant lectins/antimicrobial peptides"/>
    <property type="match status" value="1"/>
</dbReference>
<evidence type="ECO:0000256" key="1">
    <source>
        <dbReference type="ARBA" id="ARBA00022669"/>
    </source>
</evidence>
<dbReference type="InterPro" id="IPR018371">
    <property type="entry name" value="Chitin-binding_1_CS"/>
</dbReference>
<dbReference type="InterPro" id="IPR053214">
    <property type="entry name" value="LysM12-like"/>
</dbReference>
<feature type="domain" description="LysM" evidence="4">
    <location>
        <begin position="104"/>
        <end position="152"/>
    </location>
</feature>
<dbReference type="PANTHER" id="PTHR47700">
    <property type="entry name" value="V CHITINASE, PUTATIVE (AFU_ORTHOLOGUE AFUA_6G13720)-RELATED"/>
    <property type="match status" value="1"/>
</dbReference>
<dbReference type="PANTHER" id="PTHR47700:SF2">
    <property type="entry name" value="CHITINASE"/>
    <property type="match status" value="1"/>
</dbReference>
<sequence>MDFSNCIIFQALCGFLLIQSTFALVTTRSENVSLQARYNPICWSILVSSWDTCESLTGKCGVSSEDFATFNPAVSCSALPFGKPVCCSAGTQTLPPKGQEPWCYDYTARDGHTCEEIAQGYKISVAEIESFNKDTWGWQGCGAIQEGSRMCISPGEPPMPVALAGNVCGPQVPGTVRPKDWSQLSSVNPCPAGQCCSGNGQCGTGAEFCGSSKPDSEKVTTKGAPIALSRATTSKTTEKASVTSVASAATTSHQSEKREINLLDIPLTYYHPEEDVAPTATSRTSSKTTSSASKTGSIETVEFGWTLQMWPDTGCDGSSYMLLRGYNKNLEDSDCLVLPVWDISDVFDGKSVSCQWWSDGGLTSAPCNNTKLVRPNSWIISNGLCTVSPNEVCDNYNDLSQTYGARWGGTCQNRKSTDPWPFGSMKCYVG</sequence>
<accession>A0A9W4IGZ9</accession>
<protein>
    <recommendedName>
        <fullName evidence="4">LysM domain-containing protein</fullName>
    </recommendedName>
</protein>
<gene>
    <name evidence="5" type="ORF">PSALAMII_LOCUS1309</name>
</gene>
<organism evidence="5 6">
    <name type="scientific">Penicillium salamii</name>
    <dbReference type="NCBI Taxonomy" id="1612424"/>
    <lineage>
        <taxon>Eukaryota</taxon>
        <taxon>Fungi</taxon>
        <taxon>Dikarya</taxon>
        <taxon>Ascomycota</taxon>
        <taxon>Pezizomycotina</taxon>
        <taxon>Eurotiomycetes</taxon>
        <taxon>Eurotiomycetidae</taxon>
        <taxon>Eurotiales</taxon>
        <taxon>Aspergillaceae</taxon>
        <taxon>Penicillium</taxon>
    </lineage>
</organism>
<keyword evidence="2" id="KW-0843">Virulence</keyword>
<dbReference type="Gene3D" id="3.10.350.10">
    <property type="entry name" value="LysM domain"/>
    <property type="match status" value="2"/>
</dbReference>
<dbReference type="CDD" id="cd00035">
    <property type="entry name" value="ChtBD1"/>
    <property type="match status" value="1"/>
</dbReference>
<dbReference type="OrthoDB" id="2163411at2759"/>
<evidence type="ECO:0000256" key="2">
    <source>
        <dbReference type="ARBA" id="ARBA00023026"/>
    </source>
</evidence>
<dbReference type="EMBL" id="CAJVPD010000055">
    <property type="protein sequence ID" value="CAG8277331.1"/>
    <property type="molecule type" value="Genomic_DNA"/>
</dbReference>
<dbReference type="InterPro" id="IPR036779">
    <property type="entry name" value="LysM_dom_sf"/>
</dbReference>
<feature type="signal peptide" evidence="3">
    <location>
        <begin position="1"/>
        <end position="23"/>
    </location>
</feature>
<dbReference type="InterPro" id="IPR036861">
    <property type="entry name" value="Endochitinase-like_sf"/>
</dbReference>
<comment type="caution">
    <text evidence="5">The sequence shown here is derived from an EMBL/GenBank/DDBJ whole genome shotgun (WGS) entry which is preliminary data.</text>
</comment>
<dbReference type="GO" id="GO:0008061">
    <property type="term" value="F:chitin binding"/>
    <property type="evidence" value="ECO:0007669"/>
    <property type="project" value="UniProtKB-KW"/>
</dbReference>
<feature type="chain" id="PRO_5040743107" description="LysM domain-containing protein" evidence="3">
    <location>
        <begin position="24"/>
        <end position="430"/>
    </location>
</feature>
<name>A0A9W4IGZ9_9EURO</name>
<evidence type="ECO:0000313" key="5">
    <source>
        <dbReference type="EMBL" id="CAG8277331.1"/>
    </source>
</evidence>
<dbReference type="InterPro" id="IPR057277">
    <property type="entry name" value="LysM_C"/>
</dbReference>
<dbReference type="PROSITE" id="PS00026">
    <property type="entry name" value="CHIT_BIND_I_1"/>
    <property type="match status" value="1"/>
</dbReference>
<dbReference type="AlphaFoldDB" id="A0A9W4IGZ9"/>
<feature type="domain" description="LysM" evidence="4">
    <location>
        <begin position="43"/>
        <end position="87"/>
    </location>
</feature>
<dbReference type="SMART" id="SM00257">
    <property type="entry name" value="LysM"/>
    <property type="match status" value="2"/>
</dbReference>
<evidence type="ECO:0000256" key="3">
    <source>
        <dbReference type="SAM" id="SignalP"/>
    </source>
</evidence>
<keyword evidence="3" id="KW-0732">Signal</keyword>
<proteinExistence type="predicted"/>
<reference evidence="5" key="1">
    <citation type="submission" date="2021-07" db="EMBL/GenBank/DDBJ databases">
        <authorList>
            <person name="Branca A.L. A."/>
        </authorList>
    </citation>
    <scope>NUCLEOTIDE SEQUENCE</scope>
</reference>
<dbReference type="InterPro" id="IPR018392">
    <property type="entry name" value="LysM"/>
</dbReference>
<evidence type="ECO:0000259" key="4">
    <source>
        <dbReference type="PROSITE" id="PS51782"/>
    </source>
</evidence>